<evidence type="ECO:0000313" key="4">
    <source>
        <dbReference type="Proteomes" id="UP001232992"/>
    </source>
</evidence>
<sequence length="596" mass="67625">MNSQPAAIVLLLVVPNRILRLGLKEVLHGYPEIVEIAEAESASGALQYLQAQRRSETAAGERKERVRAIVIDSDLERSIGGRSPLPLCENLKSWYPQDKIVLLTDDRSVSWAIAQRIGVEGYCPKTADSEQLIATLRQVAMGERYRVNDAPFARQSGKPSIDWWRVLLHRWHIWGLKTIAQAEYQLKRQRARAGLSVVERMAIDGRLRELSVARWCVNWLFAPRLELVDLGGERDERSKSIDSEGAATLRNLPVVAEAKQTELASIAELAPLVPREQVFATTLTHLQFDLDNLTHAPLELDILRADKRNELLQIILKQLETAIAQLQISQLPLERLAEKEIDILRDLWSEAVTQFFGKYSQLTIGDRDVEIVPILLEDIEAIERDYLSKIPLVTELFSALIDETPLTIDDRRYGMGTPEAQQRSQMLIQNLIVQLGNAVVNPLLNHFADVTTVKQIFYDRQLITSRNIERFRNNLSWRSRQEQWFAEPKAIFESQYPLLILEGRSIKKVWIYASRRQELEQLQGWSLIVTLLLEGRDAIAPRLRSVIASVGSILVYLLTQIIGRGLGLVARGILQGIGTSWSESRLSGNGKRVDNR</sequence>
<organism evidence="3 4">
    <name type="scientific">Roseofilum casamattae BLCC-M143</name>
    <dbReference type="NCBI Taxonomy" id="3022442"/>
    <lineage>
        <taxon>Bacteria</taxon>
        <taxon>Bacillati</taxon>
        <taxon>Cyanobacteriota</taxon>
        <taxon>Cyanophyceae</taxon>
        <taxon>Desertifilales</taxon>
        <taxon>Desertifilaceae</taxon>
        <taxon>Roseofilum</taxon>
        <taxon>Roseofilum casamattae</taxon>
    </lineage>
</organism>
<evidence type="ECO:0000256" key="1">
    <source>
        <dbReference type="PROSITE-ProRule" id="PRU00169"/>
    </source>
</evidence>
<feature type="domain" description="Response regulatory" evidence="2">
    <location>
        <begin position="9"/>
        <end position="140"/>
    </location>
</feature>
<dbReference type="PROSITE" id="PS50110">
    <property type="entry name" value="RESPONSE_REGULATORY"/>
    <property type="match status" value="1"/>
</dbReference>
<dbReference type="InterPro" id="IPR011006">
    <property type="entry name" value="CheY-like_superfamily"/>
</dbReference>
<dbReference type="PANTHER" id="PTHR45566">
    <property type="entry name" value="HTH-TYPE TRANSCRIPTIONAL REGULATOR YHJB-RELATED"/>
    <property type="match status" value="1"/>
</dbReference>
<comment type="caution">
    <text evidence="3">The sequence shown here is derived from an EMBL/GenBank/DDBJ whole genome shotgun (WGS) entry which is preliminary data.</text>
</comment>
<evidence type="ECO:0000313" key="3">
    <source>
        <dbReference type="EMBL" id="MDJ1183022.1"/>
    </source>
</evidence>
<protein>
    <submittedName>
        <fullName evidence="3">DUF3685 domain-containing protein</fullName>
    </submittedName>
</protein>
<dbReference type="Pfam" id="PF12452">
    <property type="entry name" value="DUF3685"/>
    <property type="match status" value="1"/>
</dbReference>
<dbReference type="InterPro" id="IPR051015">
    <property type="entry name" value="EvgA-like"/>
</dbReference>
<reference evidence="3 4" key="1">
    <citation type="submission" date="2023-01" db="EMBL/GenBank/DDBJ databases">
        <title>Novel diversity within Roseofilum (Cyanobacteria; Desertifilaceae) from marine benthic mats with descriptions of four novel species.</title>
        <authorList>
            <person name="Wang Y."/>
            <person name="Berthold D.E."/>
            <person name="Hu J."/>
            <person name="Lefler F.W."/>
            <person name="Laughinghouse H.D. IV."/>
        </authorList>
    </citation>
    <scope>NUCLEOTIDE SEQUENCE [LARGE SCALE GENOMIC DNA]</scope>
    <source>
        <strain evidence="3 4">BLCC-M143</strain>
    </source>
</reference>
<keyword evidence="4" id="KW-1185">Reference proteome</keyword>
<proteinExistence type="predicted"/>
<gene>
    <name evidence="3" type="ORF">PMH09_07425</name>
</gene>
<dbReference type="InterPro" id="IPR001789">
    <property type="entry name" value="Sig_transdc_resp-reg_receiver"/>
</dbReference>
<feature type="modified residue" description="4-aspartylphosphate" evidence="1">
    <location>
        <position position="72"/>
    </location>
</feature>
<dbReference type="Proteomes" id="UP001232992">
    <property type="component" value="Unassembled WGS sequence"/>
</dbReference>
<accession>A0ABT7BW35</accession>
<dbReference type="EMBL" id="JAQOSQ010000005">
    <property type="protein sequence ID" value="MDJ1183022.1"/>
    <property type="molecule type" value="Genomic_DNA"/>
</dbReference>
<dbReference type="Gene3D" id="3.40.50.2300">
    <property type="match status" value="1"/>
</dbReference>
<dbReference type="InterPro" id="IPR022552">
    <property type="entry name" value="UPF_Ycf55"/>
</dbReference>
<dbReference type="InterPro" id="IPR016837">
    <property type="entry name" value="Uncharacterised_Ycf55_cyanobac"/>
</dbReference>
<dbReference type="PANTHER" id="PTHR45566:SF1">
    <property type="entry name" value="HTH-TYPE TRANSCRIPTIONAL REGULATOR YHJB-RELATED"/>
    <property type="match status" value="1"/>
</dbReference>
<name>A0ABT7BW35_9CYAN</name>
<dbReference type="RefSeq" id="WP_283757676.1">
    <property type="nucleotide sequence ID" value="NZ_JAQOSQ010000005.1"/>
</dbReference>
<evidence type="ECO:0000259" key="2">
    <source>
        <dbReference type="PROSITE" id="PS50110"/>
    </source>
</evidence>
<keyword evidence="1" id="KW-0597">Phosphoprotein</keyword>
<dbReference type="PIRSF" id="PIRSF026434">
    <property type="entry name" value="RR_ycf55_prd"/>
    <property type="match status" value="1"/>
</dbReference>
<dbReference type="SUPFAM" id="SSF52172">
    <property type="entry name" value="CheY-like"/>
    <property type="match status" value="1"/>
</dbReference>